<protein>
    <submittedName>
        <fullName evidence="1">Uncharacterized protein</fullName>
    </submittedName>
</protein>
<accession>A0A0X8JM37</accession>
<dbReference type="KEGG" id="dfi:AXF13_14590"/>
<reference evidence="2" key="1">
    <citation type="submission" date="2016-02" db="EMBL/GenBank/DDBJ databases">
        <authorList>
            <person name="Holder M.E."/>
            <person name="Ajami N.J."/>
            <person name="Petrosino J.F."/>
        </authorList>
    </citation>
    <scope>NUCLEOTIDE SEQUENCE [LARGE SCALE GENOMIC DNA]</scope>
    <source>
        <strain evidence="2">CCUG 45958</strain>
    </source>
</reference>
<proteinExistence type="predicted"/>
<organism evidence="1 2">
    <name type="scientific">Desulfovibrio fairfieldensis</name>
    <dbReference type="NCBI Taxonomy" id="44742"/>
    <lineage>
        <taxon>Bacteria</taxon>
        <taxon>Pseudomonadati</taxon>
        <taxon>Thermodesulfobacteriota</taxon>
        <taxon>Desulfovibrionia</taxon>
        <taxon>Desulfovibrionales</taxon>
        <taxon>Desulfovibrionaceae</taxon>
        <taxon>Desulfovibrio</taxon>
    </lineage>
</organism>
<sequence length="86" mass="9484">MTSSVFRALPAFSISFSFRQPEGKQRHRSASAGPEPGSLARVAARLVFPSRFLARIDFPRTNEHIPGFREIRGMLPFSLAPPASLS</sequence>
<gene>
    <name evidence="1" type="ORF">AXF13_14590</name>
</gene>
<name>A0A0X8JM37_9BACT</name>
<dbReference type="AlphaFoldDB" id="A0A0X8JM37"/>
<evidence type="ECO:0000313" key="1">
    <source>
        <dbReference type="EMBL" id="AMD91254.1"/>
    </source>
</evidence>
<dbReference type="Proteomes" id="UP000069241">
    <property type="component" value="Chromosome"/>
</dbReference>
<keyword evidence="2" id="KW-1185">Reference proteome</keyword>
<evidence type="ECO:0000313" key="2">
    <source>
        <dbReference type="Proteomes" id="UP000069241"/>
    </source>
</evidence>
<dbReference type="EMBL" id="CP014229">
    <property type="protein sequence ID" value="AMD91254.1"/>
    <property type="molecule type" value="Genomic_DNA"/>
</dbReference>